<reference evidence="1 2" key="1">
    <citation type="submission" date="2018-09" db="EMBL/GenBank/DDBJ databases">
        <title>Genomic investigation of the strawberry pathogen Phytophthora fragariae indicates pathogenicity is determined by transcriptional variation in three key races.</title>
        <authorList>
            <person name="Adams T.M."/>
            <person name="Armitage A.D."/>
            <person name="Sobczyk M.K."/>
            <person name="Bates H.J."/>
            <person name="Dunwell J.M."/>
            <person name="Nellist C.F."/>
            <person name="Harrison R.J."/>
        </authorList>
    </citation>
    <scope>NUCLEOTIDE SEQUENCE [LARGE SCALE GENOMIC DNA]</scope>
    <source>
        <strain evidence="1 2">SCRP324</strain>
    </source>
</reference>
<accession>A0A6A3GK93</accession>
<protein>
    <submittedName>
        <fullName evidence="1">Uncharacterized protein</fullName>
    </submittedName>
</protein>
<feature type="non-terminal residue" evidence="1">
    <location>
        <position position="1"/>
    </location>
</feature>
<name>A0A6A3GK93_9STRA</name>
<evidence type="ECO:0000313" key="1">
    <source>
        <dbReference type="EMBL" id="KAE8956726.1"/>
    </source>
</evidence>
<proteinExistence type="predicted"/>
<gene>
    <name evidence="1" type="ORF">PR002_g31386</name>
</gene>
<organism evidence="1 2">
    <name type="scientific">Phytophthora rubi</name>
    <dbReference type="NCBI Taxonomy" id="129364"/>
    <lineage>
        <taxon>Eukaryota</taxon>
        <taxon>Sar</taxon>
        <taxon>Stramenopiles</taxon>
        <taxon>Oomycota</taxon>
        <taxon>Peronosporomycetes</taxon>
        <taxon>Peronosporales</taxon>
        <taxon>Peronosporaceae</taxon>
        <taxon>Phytophthora</taxon>
    </lineage>
</organism>
<comment type="caution">
    <text evidence="1">The sequence shown here is derived from an EMBL/GenBank/DDBJ whole genome shotgun (WGS) entry which is preliminary data.</text>
</comment>
<sequence length="32" mass="3005">GGGAGNSTLSCGAFGLHTSAVVTAGRVKTTRA</sequence>
<dbReference type="AlphaFoldDB" id="A0A6A3GK93"/>
<evidence type="ECO:0000313" key="2">
    <source>
        <dbReference type="Proteomes" id="UP000435112"/>
    </source>
</evidence>
<dbReference type="EMBL" id="QXFU01008316">
    <property type="protein sequence ID" value="KAE8956726.1"/>
    <property type="molecule type" value="Genomic_DNA"/>
</dbReference>
<dbReference type="Proteomes" id="UP000435112">
    <property type="component" value="Unassembled WGS sequence"/>
</dbReference>